<evidence type="ECO:0000313" key="2">
    <source>
        <dbReference type="EMBL" id="NHZ81967.1"/>
    </source>
</evidence>
<feature type="compositionally biased region" description="Basic and acidic residues" evidence="1">
    <location>
        <begin position="99"/>
        <end position="111"/>
    </location>
</feature>
<comment type="caution">
    <text evidence="2">The sequence shown here is derived from an EMBL/GenBank/DDBJ whole genome shotgun (WGS) entry which is preliminary data.</text>
</comment>
<feature type="compositionally biased region" description="Gly residues" evidence="1">
    <location>
        <begin position="210"/>
        <end position="219"/>
    </location>
</feature>
<sequence>MNETAHAGGPGSGHGDRHGRWGDGRRGDHGRRDDRRNDHRRRDDRWDDHGRRDDRWRDHWRCGNRRCGDRDGNDRHSDWNALLRHGLHGHGGNRRRRWNGHERRRNDSGGHRHDRRRRRDEDSRRCRNGPRFADHGVANRGAIGHRYGVRRGRRGFRWAGCRRGIVYDRRRHGRYCRGRRGRRDHRCQIDRDGRARGRGSSASCQNEGQRQGGQGGAMNDGGHYELRQDNGDEWIDGSARSRVRSRCVSMP</sequence>
<evidence type="ECO:0000256" key="1">
    <source>
        <dbReference type="SAM" id="MobiDB-lite"/>
    </source>
</evidence>
<name>A0ABX0NGM6_9BURK</name>
<feature type="region of interest" description="Disordered" evidence="1">
    <location>
        <begin position="1"/>
        <end position="50"/>
    </location>
</feature>
<feature type="region of interest" description="Disordered" evidence="1">
    <location>
        <begin position="189"/>
        <end position="235"/>
    </location>
</feature>
<evidence type="ECO:0000313" key="3">
    <source>
        <dbReference type="Proteomes" id="UP000621455"/>
    </source>
</evidence>
<keyword evidence="3" id="KW-1185">Reference proteome</keyword>
<gene>
    <name evidence="2" type="ORF">F2P44_22205</name>
</gene>
<feature type="compositionally biased region" description="Basic residues" evidence="1">
    <location>
        <begin position="85"/>
        <end position="98"/>
    </location>
</feature>
<accession>A0ABX0NGM6</accession>
<dbReference type="EMBL" id="WHJG01000027">
    <property type="protein sequence ID" value="NHZ81967.1"/>
    <property type="molecule type" value="Genomic_DNA"/>
</dbReference>
<reference evidence="2 3" key="1">
    <citation type="submission" date="2019-10" db="EMBL/GenBank/DDBJ databases">
        <title>Taxonomy of Antarctic Massilia spp.: description of Massilia rubra sp. nov., Massilia aquatica sp. nov., Massilia mucilaginosa sp. nov., Massilia frigida sp. nov. isolated from streams, lakes and regoliths.</title>
        <authorList>
            <person name="Holochova P."/>
            <person name="Sedlacek I."/>
            <person name="Kralova S."/>
            <person name="Maslanova I."/>
            <person name="Busse H.-J."/>
            <person name="Stankova E."/>
            <person name="Vrbovska V."/>
            <person name="Kovarovic V."/>
            <person name="Bartak M."/>
            <person name="Svec P."/>
            <person name="Pantucek R."/>
        </authorList>
    </citation>
    <scope>NUCLEOTIDE SEQUENCE [LARGE SCALE GENOMIC DNA]</scope>
    <source>
        <strain evidence="2 3">CCM 8695</strain>
    </source>
</reference>
<protein>
    <submittedName>
        <fullName evidence="2">Uncharacterized protein</fullName>
    </submittedName>
</protein>
<feature type="compositionally biased region" description="Basic and acidic residues" evidence="1">
    <location>
        <begin position="14"/>
        <end position="50"/>
    </location>
</feature>
<organism evidence="2 3">
    <name type="scientific">Massilia frigida</name>
    <dbReference type="NCBI Taxonomy" id="2609281"/>
    <lineage>
        <taxon>Bacteria</taxon>
        <taxon>Pseudomonadati</taxon>
        <taxon>Pseudomonadota</taxon>
        <taxon>Betaproteobacteria</taxon>
        <taxon>Burkholderiales</taxon>
        <taxon>Oxalobacteraceae</taxon>
        <taxon>Telluria group</taxon>
        <taxon>Massilia</taxon>
    </lineage>
</organism>
<feature type="region of interest" description="Disordered" evidence="1">
    <location>
        <begin position="84"/>
        <end position="137"/>
    </location>
</feature>
<proteinExistence type="predicted"/>
<dbReference type="Proteomes" id="UP000621455">
    <property type="component" value="Unassembled WGS sequence"/>
</dbReference>